<keyword evidence="2" id="KW-1185">Reference proteome</keyword>
<proteinExistence type="predicted"/>
<gene>
    <name evidence="1" type="ORF">CPELLU_LOCUS9124</name>
</gene>
<comment type="caution">
    <text evidence="1">The sequence shown here is derived from an EMBL/GenBank/DDBJ whole genome shotgun (WGS) entry which is preliminary data.</text>
</comment>
<dbReference type="EMBL" id="CAJVQA010006793">
    <property type="protein sequence ID" value="CAG8646611.1"/>
    <property type="molecule type" value="Genomic_DNA"/>
</dbReference>
<organism evidence="1 2">
    <name type="scientific">Cetraspora pellucida</name>
    <dbReference type="NCBI Taxonomy" id="1433469"/>
    <lineage>
        <taxon>Eukaryota</taxon>
        <taxon>Fungi</taxon>
        <taxon>Fungi incertae sedis</taxon>
        <taxon>Mucoromycota</taxon>
        <taxon>Glomeromycotina</taxon>
        <taxon>Glomeromycetes</taxon>
        <taxon>Diversisporales</taxon>
        <taxon>Gigasporaceae</taxon>
        <taxon>Cetraspora</taxon>
    </lineage>
</organism>
<dbReference type="GO" id="GO:0019005">
    <property type="term" value="C:SCF ubiquitin ligase complex"/>
    <property type="evidence" value="ECO:0007669"/>
    <property type="project" value="TreeGrafter"/>
</dbReference>
<dbReference type="GO" id="GO:0031146">
    <property type="term" value="P:SCF-dependent proteasomal ubiquitin-dependent protein catabolic process"/>
    <property type="evidence" value="ECO:0007669"/>
    <property type="project" value="TreeGrafter"/>
</dbReference>
<dbReference type="AlphaFoldDB" id="A0A9N9H1U5"/>
<dbReference type="InterPro" id="IPR032675">
    <property type="entry name" value="LRR_dom_sf"/>
</dbReference>
<sequence>NIMNEDLNEDCIISVLEKIAEELDGASILFQIALLNKKWNLLATKCLYKDPWKFWLYRRDPLLAKKLINTYILCNNANPRNSKAGRGDEPISKKLCTKKNTQDTYTPRYDYISMAKNLHMPALYQCIERYYEPKESPTDITDEVRLEVNNKFSQIFRKFIDSAHIKECTFHQSTSNDNDAYPVTLQDLNQLIIAKGTILRYLNLGFFKCNDEGLEVLTKGCTALETFKIKASDCSDRALANFLRASRELKKLKIRDADGMKETMDAIKTQSQSLVKLRILNCNLENCTMPFTGIGDCTRLRSLYMRKIRFTTNTSLLSRLLMPIAHCEFHNIDFTETQLPVDVLIEIAKKSSTTLRRVHLIRPDEPDNGTAYINLSSGIKALAQHATNLRHFERNIHPLEVDSICYFLDMIGRSLETLLIDSNMDEHDMSKLIEKIGRKCPNLSVLNISYFEFSLNAFESLVNGCSLLHTLIINFSESVNDRILELLNRANALQSLEILGCPNISDEAIDRFQREREIDVEYQ</sequence>
<dbReference type="Proteomes" id="UP000789759">
    <property type="component" value="Unassembled WGS sequence"/>
</dbReference>
<dbReference type="PANTHER" id="PTHR13318">
    <property type="entry name" value="PARTNER OF PAIRED, ISOFORM B-RELATED"/>
    <property type="match status" value="1"/>
</dbReference>
<accession>A0A9N9H1U5</accession>
<evidence type="ECO:0000313" key="1">
    <source>
        <dbReference type="EMBL" id="CAG8646611.1"/>
    </source>
</evidence>
<name>A0A9N9H1U5_9GLOM</name>
<reference evidence="1" key="1">
    <citation type="submission" date="2021-06" db="EMBL/GenBank/DDBJ databases">
        <authorList>
            <person name="Kallberg Y."/>
            <person name="Tangrot J."/>
            <person name="Rosling A."/>
        </authorList>
    </citation>
    <scope>NUCLEOTIDE SEQUENCE</scope>
    <source>
        <strain evidence="1">FL966</strain>
    </source>
</reference>
<protein>
    <submittedName>
        <fullName evidence="1">9980_t:CDS:1</fullName>
    </submittedName>
</protein>
<dbReference type="SUPFAM" id="SSF52047">
    <property type="entry name" value="RNI-like"/>
    <property type="match status" value="1"/>
</dbReference>
<evidence type="ECO:0000313" key="2">
    <source>
        <dbReference type="Proteomes" id="UP000789759"/>
    </source>
</evidence>
<dbReference type="OrthoDB" id="2364652at2759"/>
<dbReference type="Gene3D" id="3.80.10.10">
    <property type="entry name" value="Ribonuclease Inhibitor"/>
    <property type="match status" value="1"/>
</dbReference>
<feature type="non-terminal residue" evidence="1">
    <location>
        <position position="523"/>
    </location>
</feature>